<dbReference type="Gene3D" id="3.30.200.20">
    <property type="entry name" value="Phosphorylase Kinase, domain 1"/>
    <property type="match status" value="1"/>
</dbReference>
<evidence type="ECO:0000256" key="3">
    <source>
        <dbReference type="ARBA" id="ARBA00022777"/>
    </source>
</evidence>
<evidence type="ECO:0000256" key="1">
    <source>
        <dbReference type="ARBA" id="ARBA00022679"/>
    </source>
</evidence>
<dbReference type="EMBL" id="JAUSQZ010000001">
    <property type="protein sequence ID" value="MDP9828979.1"/>
    <property type="molecule type" value="Genomic_DNA"/>
</dbReference>
<feature type="compositionally biased region" description="Polar residues" evidence="6">
    <location>
        <begin position="392"/>
        <end position="401"/>
    </location>
</feature>
<sequence>MLPLRPSDPPAIGRYRLAGRLGTGGMGTVYLGRTPGGRPAAIKVINTQIQDQPEALSRFQREVETLRTVRNPFTASLIDFEVTAPPFWMATEYVPGPTLAAAIKTHQALAPDLCRGLFAALAEALDDIHAHRVLHRDIKPANIILSVTGPQLIDFGIARAEEQPGLTQMGMTMGTPGYVAPEVLLEQEIGPAADVFALGATMAFAATGRAPYGKGSPHTINNRCIEGRIDVDGLPEDLASLVRDCVAREPGDRPTPQEIVDRCRTEAALVENSSYQSIIAKQPAARPPAPQGPGARETVAFQPAEPAPGFAVSEPTRVQRAPGGGQRRLVTSLAIVIALGSVVGLLVGLAFRPDSSTGARPGDSASGNPATPSPEASGPATDTSPGIDPRPTTLTGPNGTCVSVPETRADGDRPSTQPCDSSALQQWGLTAEGLVKIENKCLDVGVGARDNGTPVQLWECNGTDAQIFVRNGEELQNRASGRCLTTESGEPDDGSLFFLWDCSGGNPNQRFAAPDA</sequence>
<evidence type="ECO:0000256" key="6">
    <source>
        <dbReference type="SAM" id="MobiDB-lite"/>
    </source>
</evidence>
<dbReference type="SUPFAM" id="SSF56112">
    <property type="entry name" value="Protein kinase-like (PK-like)"/>
    <property type="match status" value="1"/>
</dbReference>
<keyword evidence="1" id="KW-0808">Transferase</keyword>
<keyword evidence="7" id="KW-0812">Transmembrane</keyword>
<dbReference type="GO" id="GO:0004674">
    <property type="term" value="F:protein serine/threonine kinase activity"/>
    <property type="evidence" value="ECO:0007669"/>
    <property type="project" value="UniProtKB-KW"/>
</dbReference>
<feature type="domain" description="Protein kinase" evidence="8">
    <location>
        <begin position="15"/>
        <end position="269"/>
    </location>
</feature>
<feature type="region of interest" description="Disordered" evidence="6">
    <location>
        <begin position="306"/>
        <end position="325"/>
    </location>
</feature>
<accession>A0ABT9P8F4</accession>
<reference evidence="9 10" key="1">
    <citation type="submission" date="2023-07" db="EMBL/GenBank/DDBJ databases">
        <title>Sequencing the genomes of 1000 actinobacteria strains.</title>
        <authorList>
            <person name="Klenk H.-P."/>
        </authorList>
    </citation>
    <scope>NUCLEOTIDE SEQUENCE [LARGE SCALE GENOMIC DNA]</scope>
    <source>
        <strain evidence="9 10">DSM 44388</strain>
    </source>
</reference>
<dbReference type="Proteomes" id="UP001235712">
    <property type="component" value="Unassembled WGS sequence"/>
</dbReference>
<evidence type="ECO:0000259" key="8">
    <source>
        <dbReference type="PROSITE" id="PS50011"/>
    </source>
</evidence>
<dbReference type="CDD" id="cd14014">
    <property type="entry name" value="STKc_PknB_like"/>
    <property type="match status" value="1"/>
</dbReference>
<feature type="transmembrane region" description="Helical" evidence="7">
    <location>
        <begin position="329"/>
        <end position="351"/>
    </location>
</feature>
<dbReference type="Pfam" id="PF00069">
    <property type="entry name" value="Pkinase"/>
    <property type="match status" value="1"/>
</dbReference>
<keyword evidence="10" id="KW-1185">Reference proteome</keyword>
<dbReference type="PANTHER" id="PTHR43289">
    <property type="entry name" value="MITOGEN-ACTIVATED PROTEIN KINASE KINASE KINASE 20-RELATED"/>
    <property type="match status" value="1"/>
</dbReference>
<keyword evidence="4 5" id="KW-0067">ATP-binding</keyword>
<protein>
    <submittedName>
        <fullName evidence="9">Serine/threonine protein kinase</fullName>
    </submittedName>
</protein>
<dbReference type="InterPro" id="IPR017441">
    <property type="entry name" value="Protein_kinase_ATP_BS"/>
</dbReference>
<organism evidence="9 10">
    <name type="scientific">Kineosporia succinea</name>
    <dbReference type="NCBI Taxonomy" id="84632"/>
    <lineage>
        <taxon>Bacteria</taxon>
        <taxon>Bacillati</taxon>
        <taxon>Actinomycetota</taxon>
        <taxon>Actinomycetes</taxon>
        <taxon>Kineosporiales</taxon>
        <taxon>Kineosporiaceae</taxon>
        <taxon>Kineosporia</taxon>
    </lineage>
</organism>
<dbReference type="PROSITE" id="PS00108">
    <property type="entry name" value="PROTEIN_KINASE_ST"/>
    <property type="match status" value="1"/>
</dbReference>
<evidence type="ECO:0000256" key="5">
    <source>
        <dbReference type="PROSITE-ProRule" id="PRU10141"/>
    </source>
</evidence>
<dbReference type="InterPro" id="IPR000719">
    <property type="entry name" value="Prot_kinase_dom"/>
</dbReference>
<keyword evidence="9" id="KW-0723">Serine/threonine-protein kinase</keyword>
<dbReference type="InterPro" id="IPR035992">
    <property type="entry name" value="Ricin_B-like_lectins"/>
</dbReference>
<dbReference type="SMART" id="SM00220">
    <property type="entry name" value="S_TKc"/>
    <property type="match status" value="1"/>
</dbReference>
<evidence type="ECO:0000256" key="7">
    <source>
        <dbReference type="SAM" id="Phobius"/>
    </source>
</evidence>
<evidence type="ECO:0000256" key="2">
    <source>
        <dbReference type="ARBA" id="ARBA00022741"/>
    </source>
</evidence>
<evidence type="ECO:0000256" key="4">
    <source>
        <dbReference type="ARBA" id="ARBA00022840"/>
    </source>
</evidence>
<feature type="region of interest" description="Disordered" evidence="6">
    <location>
        <begin position="356"/>
        <end position="421"/>
    </location>
</feature>
<dbReference type="SMART" id="SM00458">
    <property type="entry name" value="RICIN"/>
    <property type="match status" value="1"/>
</dbReference>
<dbReference type="Gene3D" id="1.10.510.10">
    <property type="entry name" value="Transferase(Phosphotransferase) domain 1"/>
    <property type="match status" value="1"/>
</dbReference>
<dbReference type="InterPro" id="IPR011009">
    <property type="entry name" value="Kinase-like_dom_sf"/>
</dbReference>
<feature type="binding site" evidence="5">
    <location>
        <position position="43"/>
    </location>
    <ligand>
        <name>ATP</name>
        <dbReference type="ChEBI" id="CHEBI:30616"/>
    </ligand>
</feature>
<dbReference type="InterPro" id="IPR008271">
    <property type="entry name" value="Ser/Thr_kinase_AS"/>
</dbReference>
<dbReference type="Pfam" id="PF00652">
    <property type="entry name" value="Ricin_B_lectin"/>
    <property type="match status" value="1"/>
</dbReference>
<keyword evidence="2 5" id="KW-0547">Nucleotide-binding</keyword>
<proteinExistence type="predicted"/>
<dbReference type="SUPFAM" id="SSF50370">
    <property type="entry name" value="Ricin B-like lectins"/>
    <property type="match status" value="1"/>
</dbReference>
<dbReference type="PROSITE" id="PS00107">
    <property type="entry name" value="PROTEIN_KINASE_ATP"/>
    <property type="match status" value="1"/>
</dbReference>
<evidence type="ECO:0000313" key="9">
    <source>
        <dbReference type="EMBL" id="MDP9828979.1"/>
    </source>
</evidence>
<comment type="caution">
    <text evidence="9">The sequence shown here is derived from an EMBL/GenBank/DDBJ whole genome shotgun (WGS) entry which is preliminary data.</text>
</comment>
<keyword evidence="3 9" id="KW-0418">Kinase</keyword>
<name>A0ABT9P8F4_9ACTN</name>
<dbReference type="Gene3D" id="2.80.10.50">
    <property type="match status" value="1"/>
</dbReference>
<dbReference type="PROSITE" id="PS50011">
    <property type="entry name" value="PROTEIN_KINASE_DOM"/>
    <property type="match status" value="1"/>
</dbReference>
<dbReference type="InterPro" id="IPR000772">
    <property type="entry name" value="Ricin_B_lectin"/>
</dbReference>
<dbReference type="RefSeq" id="WP_307246728.1">
    <property type="nucleotide sequence ID" value="NZ_JAUSQZ010000001.1"/>
</dbReference>
<keyword evidence="7" id="KW-1133">Transmembrane helix</keyword>
<keyword evidence="7" id="KW-0472">Membrane</keyword>
<evidence type="ECO:0000313" key="10">
    <source>
        <dbReference type="Proteomes" id="UP001235712"/>
    </source>
</evidence>
<dbReference type="PANTHER" id="PTHR43289:SF34">
    <property type="entry name" value="SERINE_THREONINE-PROTEIN KINASE YBDM-RELATED"/>
    <property type="match status" value="1"/>
</dbReference>
<dbReference type="PROSITE" id="PS50231">
    <property type="entry name" value="RICIN_B_LECTIN"/>
    <property type="match status" value="1"/>
</dbReference>
<gene>
    <name evidence="9" type="ORF">J2S57_004728</name>
</gene>